<evidence type="ECO:0000313" key="2">
    <source>
        <dbReference type="EMBL" id="PAR23040.1"/>
    </source>
</evidence>
<organism evidence="2 3">
    <name type="scientific">Vibrio metoecus</name>
    <dbReference type="NCBI Taxonomy" id="1481663"/>
    <lineage>
        <taxon>Bacteria</taxon>
        <taxon>Pseudomonadati</taxon>
        <taxon>Pseudomonadota</taxon>
        <taxon>Gammaproteobacteria</taxon>
        <taxon>Vibrionales</taxon>
        <taxon>Vibrionaceae</taxon>
        <taxon>Vibrio</taxon>
    </lineage>
</organism>
<keyword evidence="1" id="KW-1133">Transmembrane helix</keyword>
<gene>
    <name evidence="2" type="ORF">CGU03_00715</name>
</gene>
<protein>
    <submittedName>
        <fullName evidence="2">Uncharacterized protein</fullName>
    </submittedName>
</protein>
<feature type="transmembrane region" description="Helical" evidence="1">
    <location>
        <begin position="69"/>
        <end position="88"/>
    </location>
</feature>
<sequence>MDMVLLFAALLFIGLLGYKLKLPHQLTMGAVLLTLALVGFEHINALPVLVILYFMAPAILAIKLPKWQGALFCLGIVVPQLVQMVMMAQR</sequence>
<evidence type="ECO:0000313" key="3">
    <source>
        <dbReference type="Proteomes" id="UP000216173"/>
    </source>
</evidence>
<dbReference type="AlphaFoldDB" id="A0A271VY02"/>
<keyword evidence="1" id="KW-0812">Transmembrane</keyword>
<accession>A0A271VY02</accession>
<dbReference type="OrthoDB" id="9991455at2"/>
<reference evidence="3" key="1">
    <citation type="submission" date="2017-07" db="EMBL/GenBank/DDBJ databases">
        <authorList>
            <person name="Boucher Y."/>
            <person name="Orata F.D."/>
        </authorList>
    </citation>
    <scope>NUCLEOTIDE SEQUENCE [LARGE SCALE GENOMIC DNA]</scope>
    <source>
        <strain evidence="3">OYP9E10</strain>
    </source>
</reference>
<keyword evidence="1" id="KW-0472">Membrane</keyword>
<comment type="caution">
    <text evidence="2">The sequence shown here is derived from an EMBL/GenBank/DDBJ whole genome shotgun (WGS) entry which is preliminary data.</text>
</comment>
<name>A0A271VY02_VIBMT</name>
<evidence type="ECO:0000256" key="1">
    <source>
        <dbReference type="SAM" id="Phobius"/>
    </source>
</evidence>
<proteinExistence type="predicted"/>
<dbReference type="EMBL" id="NMSH01000001">
    <property type="protein sequence ID" value="PAR23040.1"/>
    <property type="molecule type" value="Genomic_DNA"/>
</dbReference>
<dbReference type="Proteomes" id="UP000216173">
    <property type="component" value="Unassembled WGS sequence"/>
</dbReference>